<dbReference type="FunFam" id="3.10.129.10:FF:000001">
    <property type="entry name" value="3-hydroxyacyl-[acyl-carrier-protein] dehydratase FabZ"/>
    <property type="match status" value="1"/>
</dbReference>
<keyword evidence="7 10" id="KW-0443">Lipid metabolism</keyword>
<evidence type="ECO:0000256" key="8">
    <source>
        <dbReference type="ARBA" id="ARBA00023239"/>
    </source>
</evidence>
<organism evidence="11 12">
    <name type="scientific">Keratinibaculum paraultunense</name>
    <dbReference type="NCBI Taxonomy" id="1278232"/>
    <lineage>
        <taxon>Bacteria</taxon>
        <taxon>Bacillati</taxon>
        <taxon>Bacillota</taxon>
        <taxon>Tissierellia</taxon>
        <taxon>Tissierellales</taxon>
        <taxon>Tepidimicrobiaceae</taxon>
        <taxon>Keratinibaculum</taxon>
    </lineage>
</organism>
<dbReference type="SUPFAM" id="SSF54637">
    <property type="entry name" value="Thioesterase/thiol ester dehydrase-isomerase"/>
    <property type="match status" value="1"/>
</dbReference>
<keyword evidence="8 10" id="KW-0456">Lyase</keyword>
<evidence type="ECO:0000313" key="12">
    <source>
        <dbReference type="Proteomes" id="UP000294567"/>
    </source>
</evidence>
<evidence type="ECO:0000256" key="4">
    <source>
        <dbReference type="ARBA" id="ARBA00022490"/>
    </source>
</evidence>
<evidence type="ECO:0000256" key="6">
    <source>
        <dbReference type="ARBA" id="ARBA00022556"/>
    </source>
</evidence>
<dbReference type="PANTHER" id="PTHR30272">
    <property type="entry name" value="3-HYDROXYACYL-[ACYL-CARRIER-PROTEIN] DEHYDRATASE"/>
    <property type="match status" value="1"/>
</dbReference>
<evidence type="ECO:0000256" key="1">
    <source>
        <dbReference type="ARBA" id="ARBA00001055"/>
    </source>
</evidence>
<keyword evidence="12" id="KW-1185">Reference proteome</keyword>
<dbReference type="EC" id="4.2.1.59" evidence="10"/>
<evidence type="ECO:0000256" key="10">
    <source>
        <dbReference type="HAMAP-Rule" id="MF_00406"/>
    </source>
</evidence>
<evidence type="ECO:0000256" key="9">
    <source>
        <dbReference type="ARBA" id="ARBA00025049"/>
    </source>
</evidence>
<comment type="similarity">
    <text evidence="3 10">Belongs to the thioester dehydratase family. FabZ subfamily.</text>
</comment>
<dbReference type="RefSeq" id="WP_132026513.1">
    <property type="nucleotide sequence ID" value="NZ_CP068564.1"/>
</dbReference>
<proteinExistence type="inferred from homology"/>
<dbReference type="NCBIfam" id="TIGR01750">
    <property type="entry name" value="fabZ"/>
    <property type="match status" value="1"/>
</dbReference>
<comment type="catalytic activity">
    <reaction evidence="1 10">
        <text>a (3R)-hydroxyacyl-[ACP] = a (2E)-enoyl-[ACP] + H2O</text>
        <dbReference type="Rhea" id="RHEA:13097"/>
        <dbReference type="Rhea" id="RHEA-COMP:9925"/>
        <dbReference type="Rhea" id="RHEA-COMP:9945"/>
        <dbReference type="ChEBI" id="CHEBI:15377"/>
        <dbReference type="ChEBI" id="CHEBI:78784"/>
        <dbReference type="ChEBI" id="CHEBI:78827"/>
        <dbReference type="EC" id="4.2.1.59"/>
    </reaction>
</comment>
<keyword evidence="4 10" id="KW-0963">Cytoplasm</keyword>
<dbReference type="GO" id="GO:0009245">
    <property type="term" value="P:lipid A biosynthetic process"/>
    <property type="evidence" value="ECO:0007669"/>
    <property type="project" value="UniProtKB-UniRule"/>
</dbReference>
<dbReference type="InterPro" id="IPR013114">
    <property type="entry name" value="FabA_FabZ"/>
</dbReference>
<dbReference type="GO" id="GO:0019171">
    <property type="term" value="F:(3R)-hydroxyacyl-[acyl-carrier-protein] dehydratase activity"/>
    <property type="evidence" value="ECO:0007669"/>
    <property type="project" value="UniProtKB-EC"/>
</dbReference>
<dbReference type="Pfam" id="PF07977">
    <property type="entry name" value="FabA"/>
    <property type="match status" value="1"/>
</dbReference>
<evidence type="ECO:0000313" key="11">
    <source>
        <dbReference type="EMBL" id="TCS90828.1"/>
    </source>
</evidence>
<evidence type="ECO:0000256" key="5">
    <source>
        <dbReference type="ARBA" id="ARBA00022516"/>
    </source>
</evidence>
<accession>A0A4R3KYB7</accession>
<protein>
    <recommendedName>
        <fullName evidence="10">3-hydroxyacyl-[acyl-carrier-protein] dehydratase FabZ</fullName>
        <ecNumber evidence="10">4.2.1.59</ecNumber>
    </recommendedName>
    <alternativeName>
        <fullName evidence="10">(3R)-hydroxymyristoyl-[acyl-carrier-protein] dehydratase</fullName>
        <shortName evidence="10">(3R)-hydroxymyristoyl-ACP dehydrase</shortName>
    </alternativeName>
    <alternativeName>
        <fullName evidence="10">Beta-hydroxyacyl-ACP dehydratase</fullName>
    </alternativeName>
</protein>
<dbReference type="GO" id="GO:0005737">
    <property type="term" value="C:cytoplasm"/>
    <property type="evidence" value="ECO:0007669"/>
    <property type="project" value="UniProtKB-SubCell"/>
</dbReference>
<feature type="active site" evidence="10">
    <location>
        <position position="51"/>
    </location>
</feature>
<comment type="caution">
    <text evidence="11">The sequence shown here is derived from an EMBL/GenBank/DDBJ whole genome shotgun (WGS) entry which is preliminary data.</text>
</comment>
<keyword evidence="5 10" id="KW-0444">Lipid biosynthesis</keyword>
<dbReference type="PANTHER" id="PTHR30272:SF1">
    <property type="entry name" value="3-HYDROXYACYL-[ACYL-CARRIER-PROTEIN] DEHYDRATASE"/>
    <property type="match status" value="1"/>
</dbReference>
<dbReference type="CDD" id="cd01288">
    <property type="entry name" value="FabZ"/>
    <property type="match status" value="1"/>
</dbReference>
<comment type="subcellular location">
    <subcellularLocation>
        <location evidence="2 10">Cytoplasm</location>
    </subcellularLocation>
</comment>
<dbReference type="OrthoDB" id="9772788at2"/>
<dbReference type="GO" id="GO:0006633">
    <property type="term" value="P:fatty acid biosynthetic process"/>
    <property type="evidence" value="ECO:0007669"/>
    <property type="project" value="UniProtKB-UniRule"/>
</dbReference>
<sequence>MSNKLNINEIKKIIPHRSPFLLVDKAEILTPGKKGIGYKNVTIGEPFFTGHFPEEPIMPGVLIVEALAQVGAIILLSEEKFQGKTPYFAGLNKVRFKRKVIPGDTLNMEVEITRLRGSIGIGQGKAFVDDELACEGEFLFAIGD</sequence>
<evidence type="ECO:0000256" key="2">
    <source>
        <dbReference type="ARBA" id="ARBA00004496"/>
    </source>
</evidence>
<gene>
    <name evidence="10" type="primary">fabZ</name>
    <name evidence="11" type="ORF">EDD65_103139</name>
</gene>
<comment type="function">
    <text evidence="9 10">Involved in unsaturated fatty acids biosynthesis. Catalyzes the dehydration of short chain beta-hydroxyacyl-ACPs and long chain saturated and unsaturated beta-hydroxyacyl-ACPs.</text>
</comment>
<dbReference type="EMBL" id="SMAE01000003">
    <property type="protein sequence ID" value="TCS90828.1"/>
    <property type="molecule type" value="Genomic_DNA"/>
</dbReference>
<dbReference type="Proteomes" id="UP000294567">
    <property type="component" value="Unassembled WGS sequence"/>
</dbReference>
<dbReference type="HAMAP" id="MF_00406">
    <property type="entry name" value="FabZ"/>
    <property type="match status" value="1"/>
</dbReference>
<dbReference type="GO" id="GO:0016020">
    <property type="term" value="C:membrane"/>
    <property type="evidence" value="ECO:0007669"/>
    <property type="project" value="GOC"/>
</dbReference>
<dbReference type="InterPro" id="IPR010084">
    <property type="entry name" value="FabZ"/>
</dbReference>
<dbReference type="InterPro" id="IPR029069">
    <property type="entry name" value="HotDog_dom_sf"/>
</dbReference>
<evidence type="ECO:0000256" key="7">
    <source>
        <dbReference type="ARBA" id="ARBA00023098"/>
    </source>
</evidence>
<dbReference type="NCBIfam" id="NF000582">
    <property type="entry name" value="PRK00006.1"/>
    <property type="match status" value="1"/>
</dbReference>
<dbReference type="AlphaFoldDB" id="A0A4R3KYB7"/>
<evidence type="ECO:0000256" key="3">
    <source>
        <dbReference type="ARBA" id="ARBA00009174"/>
    </source>
</evidence>
<dbReference type="Gene3D" id="3.10.129.10">
    <property type="entry name" value="Hotdog Thioesterase"/>
    <property type="match status" value="1"/>
</dbReference>
<keyword evidence="6 10" id="KW-0441">Lipid A biosynthesis</keyword>
<reference evidence="11 12" key="1">
    <citation type="submission" date="2019-03" db="EMBL/GenBank/DDBJ databases">
        <title>Genomic Encyclopedia of Type Strains, Phase IV (KMG-IV): sequencing the most valuable type-strain genomes for metagenomic binning, comparative biology and taxonomic classification.</title>
        <authorList>
            <person name="Goeker M."/>
        </authorList>
    </citation>
    <scope>NUCLEOTIDE SEQUENCE [LARGE SCALE GENOMIC DNA]</scope>
    <source>
        <strain evidence="11 12">DSM 26752</strain>
    </source>
</reference>
<name>A0A4R3KYB7_9FIRM</name>